<dbReference type="Proteomes" id="UP000012081">
    <property type="component" value="Unassembled WGS sequence"/>
</dbReference>
<protein>
    <submittedName>
        <fullName evidence="1">XkdN-like protein</fullName>
    </submittedName>
</protein>
<dbReference type="STRING" id="1300222.I532_03870"/>
<name>M8DML3_9BACL</name>
<dbReference type="AlphaFoldDB" id="M8DML3"/>
<evidence type="ECO:0000313" key="2">
    <source>
        <dbReference type="Proteomes" id="UP000012081"/>
    </source>
</evidence>
<dbReference type="Pfam" id="PF08890">
    <property type="entry name" value="Phage_TAC_5"/>
    <property type="match status" value="1"/>
</dbReference>
<comment type="caution">
    <text evidence="1">The sequence shown here is derived from an EMBL/GenBank/DDBJ whole genome shotgun (WGS) entry which is preliminary data.</text>
</comment>
<dbReference type="Gene3D" id="3.30.2220.30">
    <property type="match status" value="1"/>
</dbReference>
<sequence>MAEFNLIQALLDAEFKPEKDVPMRRFGEEASFRVRALDEKERKRLVEKATYPVKGGEKFDEDKFSLLMIAHCCVEPNWNDPKLLAGLGVQTAEEAIGKRLLPGEIVKLVTAIHNLSGFGTDHDELKN</sequence>
<gene>
    <name evidence="1" type="ORF">I532_03870</name>
</gene>
<dbReference type="InterPro" id="IPR038559">
    <property type="entry name" value="XkdN-like_sf"/>
</dbReference>
<organism evidence="1 2">
    <name type="scientific">Brevibacillus borstelensis AK1</name>
    <dbReference type="NCBI Taxonomy" id="1300222"/>
    <lineage>
        <taxon>Bacteria</taxon>
        <taxon>Bacillati</taxon>
        <taxon>Bacillota</taxon>
        <taxon>Bacilli</taxon>
        <taxon>Bacillales</taxon>
        <taxon>Paenibacillaceae</taxon>
        <taxon>Brevibacillus</taxon>
    </lineage>
</organism>
<reference evidence="1 2" key="1">
    <citation type="submission" date="2013-03" db="EMBL/GenBank/DDBJ databases">
        <title>Assembly of a new bacterial strain Brevibacillus borstelensis AK1.</title>
        <authorList>
            <person name="Rajan I."/>
            <person name="PoliReddy D."/>
            <person name="Sugumar T."/>
            <person name="Rathinam K."/>
            <person name="Alqarawi S."/>
            <person name="Khalil A.B."/>
            <person name="Sivakumar N."/>
        </authorList>
    </citation>
    <scope>NUCLEOTIDE SEQUENCE [LARGE SCALE GENOMIC DNA]</scope>
    <source>
        <strain evidence="1 2">AK1</strain>
    </source>
</reference>
<keyword evidence="2" id="KW-1185">Reference proteome</keyword>
<proteinExistence type="predicted"/>
<accession>M8DML3</accession>
<dbReference type="EMBL" id="APBN01000001">
    <property type="protein sequence ID" value="EMT54712.1"/>
    <property type="molecule type" value="Genomic_DNA"/>
</dbReference>
<dbReference type="InterPro" id="IPR014986">
    <property type="entry name" value="XkdN-like"/>
</dbReference>
<evidence type="ECO:0000313" key="1">
    <source>
        <dbReference type="EMBL" id="EMT54712.1"/>
    </source>
</evidence>
<dbReference type="OrthoDB" id="2899518at2"/>
<dbReference type="PATRIC" id="fig|1300222.3.peg.812"/>
<dbReference type="RefSeq" id="WP_003386518.1">
    <property type="nucleotide sequence ID" value="NZ_APBN01000001.1"/>
</dbReference>